<dbReference type="RefSeq" id="WP_184613484.1">
    <property type="nucleotide sequence ID" value="NZ_BOOS01000002.1"/>
</dbReference>
<protein>
    <submittedName>
        <fullName evidence="1">Uncharacterized protein</fullName>
    </submittedName>
</protein>
<dbReference type="AlphaFoldDB" id="A0A7W9DRM6"/>
<dbReference type="EMBL" id="JACHBR010000001">
    <property type="protein sequence ID" value="MBB5628807.1"/>
    <property type="molecule type" value="Genomic_DNA"/>
</dbReference>
<accession>A0A7W9DRM6</accession>
<comment type="caution">
    <text evidence="1">The sequence shown here is derived from an EMBL/GenBank/DDBJ whole genome shotgun (WGS) entry which is preliminary data.</text>
</comment>
<sequence>MSMWLNLAKIDGELLESVRAKPDLIGAIFSEDGQAPAGLPSETDMFGYDYQAFSVIAEARAEAEHEGEGWRTCYPWFAAAIGETGENDIEEYEFGYGPAFVLDPAQVAAIAKGLMAEGWGFGATRQSPGSGAYEGFEDLGPFYAAAARDGKAVVGGVS</sequence>
<name>A0A7W9DRM6_9ACTN</name>
<evidence type="ECO:0000313" key="1">
    <source>
        <dbReference type="EMBL" id="MBB5628807.1"/>
    </source>
</evidence>
<dbReference type="Proteomes" id="UP000588112">
    <property type="component" value="Unassembled WGS sequence"/>
</dbReference>
<gene>
    <name evidence="1" type="ORF">BJ981_004506</name>
</gene>
<organism evidence="1 2">
    <name type="scientific">Sphaerisporangium krabiense</name>
    <dbReference type="NCBI Taxonomy" id="763782"/>
    <lineage>
        <taxon>Bacteria</taxon>
        <taxon>Bacillati</taxon>
        <taxon>Actinomycetota</taxon>
        <taxon>Actinomycetes</taxon>
        <taxon>Streptosporangiales</taxon>
        <taxon>Streptosporangiaceae</taxon>
        <taxon>Sphaerisporangium</taxon>
    </lineage>
</organism>
<keyword evidence="2" id="KW-1185">Reference proteome</keyword>
<reference evidence="1 2" key="1">
    <citation type="submission" date="2020-08" db="EMBL/GenBank/DDBJ databases">
        <title>Sequencing the genomes of 1000 actinobacteria strains.</title>
        <authorList>
            <person name="Klenk H.-P."/>
        </authorList>
    </citation>
    <scope>NUCLEOTIDE SEQUENCE [LARGE SCALE GENOMIC DNA]</scope>
    <source>
        <strain evidence="1 2">DSM 45790</strain>
    </source>
</reference>
<evidence type="ECO:0000313" key="2">
    <source>
        <dbReference type="Proteomes" id="UP000588112"/>
    </source>
</evidence>
<proteinExistence type="predicted"/>